<dbReference type="AlphaFoldDB" id="A0A1I6H4C7"/>
<name>A0A1I6H4C7_9FLAO</name>
<dbReference type="PANTHER" id="PTHR40077">
    <property type="entry name" value="MEMBRANE PROTEIN-RELATED"/>
    <property type="match status" value="1"/>
</dbReference>
<dbReference type="RefSeq" id="WP_092982662.1">
    <property type="nucleotide sequence ID" value="NZ_FOYQ01000002.1"/>
</dbReference>
<keyword evidence="9" id="KW-1185">Reference proteome</keyword>
<dbReference type="InterPro" id="IPR023845">
    <property type="entry name" value="DUF3817_TM"/>
</dbReference>
<dbReference type="GO" id="GO:0005886">
    <property type="term" value="C:plasma membrane"/>
    <property type="evidence" value="ECO:0007669"/>
    <property type="project" value="UniProtKB-SubCell"/>
</dbReference>
<evidence type="ECO:0000313" key="9">
    <source>
        <dbReference type="Proteomes" id="UP000199534"/>
    </source>
</evidence>
<reference evidence="8 9" key="1">
    <citation type="submission" date="2016-10" db="EMBL/GenBank/DDBJ databases">
        <authorList>
            <person name="de Groot N.N."/>
        </authorList>
    </citation>
    <scope>NUCLEOTIDE SEQUENCE [LARGE SCALE GENOMIC DNA]</scope>
    <source>
        <strain evidence="8 9">DSM 21019</strain>
    </source>
</reference>
<keyword evidence="3 6" id="KW-0812">Transmembrane</keyword>
<feature type="transmembrane region" description="Helical" evidence="6">
    <location>
        <begin position="38"/>
        <end position="59"/>
    </location>
</feature>
<evidence type="ECO:0000256" key="5">
    <source>
        <dbReference type="ARBA" id="ARBA00023136"/>
    </source>
</evidence>
<dbReference type="STRING" id="400055.SAMN04490243_2240"/>
<feature type="domain" description="DUF3817" evidence="7">
    <location>
        <begin position="2"/>
        <end position="88"/>
    </location>
</feature>
<evidence type="ECO:0000259" key="7">
    <source>
        <dbReference type="Pfam" id="PF12823"/>
    </source>
</evidence>
<sequence length="102" mass="11594">MLKIFRAIALLEGVSYLALFAISMPLKHWSSIPGPNKVVGYVHGGLFIAYIVLAVVLWMERKWGIKKLAYLLLASLLPFGTFYLDREWLSKVAQEDRKRAAN</sequence>
<protein>
    <submittedName>
        <fullName evidence="8">Integral membrane protein</fullName>
    </submittedName>
</protein>
<gene>
    <name evidence="8" type="ORF">SAMN04490243_2240</name>
</gene>
<keyword evidence="2" id="KW-1003">Cell membrane</keyword>
<feature type="transmembrane region" description="Helical" evidence="6">
    <location>
        <begin position="7"/>
        <end position="26"/>
    </location>
</feature>
<dbReference type="PANTHER" id="PTHR40077:SF1">
    <property type="entry name" value="MEMBRANE PROTEIN"/>
    <property type="match status" value="1"/>
</dbReference>
<evidence type="ECO:0000256" key="1">
    <source>
        <dbReference type="ARBA" id="ARBA00004651"/>
    </source>
</evidence>
<organism evidence="8 9">
    <name type="scientific">Robiginitalea myxolifaciens</name>
    <dbReference type="NCBI Taxonomy" id="400055"/>
    <lineage>
        <taxon>Bacteria</taxon>
        <taxon>Pseudomonadati</taxon>
        <taxon>Bacteroidota</taxon>
        <taxon>Flavobacteriia</taxon>
        <taxon>Flavobacteriales</taxon>
        <taxon>Flavobacteriaceae</taxon>
        <taxon>Robiginitalea</taxon>
    </lineage>
</organism>
<comment type="subcellular location">
    <subcellularLocation>
        <location evidence="1">Cell membrane</location>
        <topology evidence="1">Multi-pass membrane protein</topology>
    </subcellularLocation>
</comment>
<evidence type="ECO:0000256" key="6">
    <source>
        <dbReference type="SAM" id="Phobius"/>
    </source>
</evidence>
<accession>A0A1I6H4C7</accession>
<keyword evidence="5 6" id="KW-0472">Membrane</keyword>
<dbReference type="Proteomes" id="UP000199534">
    <property type="component" value="Unassembled WGS sequence"/>
</dbReference>
<dbReference type="OrthoDB" id="1121311at2"/>
<dbReference type="EMBL" id="FOYQ01000002">
    <property type="protein sequence ID" value="SFR49314.1"/>
    <property type="molecule type" value="Genomic_DNA"/>
</dbReference>
<proteinExistence type="predicted"/>
<evidence type="ECO:0000313" key="8">
    <source>
        <dbReference type="EMBL" id="SFR49314.1"/>
    </source>
</evidence>
<evidence type="ECO:0000256" key="3">
    <source>
        <dbReference type="ARBA" id="ARBA00022692"/>
    </source>
</evidence>
<dbReference type="Pfam" id="PF12823">
    <property type="entry name" value="DUF3817"/>
    <property type="match status" value="1"/>
</dbReference>
<evidence type="ECO:0000256" key="2">
    <source>
        <dbReference type="ARBA" id="ARBA00022475"/>
    </source>
</evidence>
<keyword evidence="4 6" id="KW-1133">Transmembrane helix</keyword>
<evidence type="ECO:0000256" key="4">
    <source>
        <dbReference type="ARBA" id="ARBA00022989"/>
    </source>
</evidence>
<dbReference type="NCBIfam" id="TIGR03954">
    <property type="entry name" value="integ_memb_HG"/>
    <property type="match status" value="1"/>
</dbReference>